<keyword evidence="8 16" id="KW-0274">FAD</keyword>
<evidence type="ECO:0000256" key="3">
    <source>
        <dbReference type="ARBA" id="ARBA00010790"/>
    </source>
</evidence>
<sequence>MLKAASALVSVLFVRAVTSVVLNDSSQLSPNASFDFIIVGSGPGGATVASRLSENPRFSVLLIEAGVDSEGIRDLHIPALHSSVAEVYIWNTTTAPIPSLNNRSVAFPRGYVLGGGSSVNGMVYTRGAASDYDDWAVITKDDGWRWKSLRKNIPRHEKWTLPVSGRNVTGEFDPQYHGFSGNVGVSLPELGHHVLDRVGLEAINEPNQTEFHYNQDMNSGNPIGLGWCQSTVLKGERSSAASSLLNKSARARPNLTILVNTYVTRVLLDENHRNRIRSVEIGSLADRRVLGTIRAKHEVVLAAGVIGTPQILLNSGIGDAGELEALGISPIHNLPDVGKGFIDQALFPMVWLTNGTVAPPIDTEAALEEWVTSRSGPFTDKGLYSHQLFFGRIPSASPLWKKYPDPSSGRSAPHVELLFVGLDGEFPILLVFVSLLTTTSKGFVGIRSRNPFDPPVVNSANLATRFDVDGVTEAVRLAKRFFSGPAWNQTLGTLITPDPDALPAAEWESALRDSVISNAHGVGSAAMSARGSRRGVLDPDLRVKGLDGLRIVDAAAIPRVPTAHTQAPVYLLAERASDLLIQQWK</sequence>
<keyword evidence="7" id="KW-0285">Flavoprotein</keyword>
<dbReference type="OrthoDB" id="269227at2759"/>
<comment type="catalytic activity">
    <reaction evidence="11">
        <text>pyranose + acceptor = pyranos-2,3-diulose + reduced acceptor.</text>
        <dbReference type="EC" id="1.1.99.29"/>
    </reaction>
</comment>
<evidence type="ECO:0000256" key="14">
    <source>
        <dbReference type="ARBA" id="ARBA00034059"/>
    </source>
</evidence>
<comment type="subcellular location">
    <subcellularLocation>
        <location evidence="2">Secreted</location>
    </subcellularLocation>
</comment>
<dbReference type="InterPro" id="IPR007867">
    <property type="entry name" value="GMC_OxRtase_C"/>
</dbReference>
<comment type="subunit">
    <text evidence="4">Monomer.</text>
</comment>
<dbReference type="Gene3D" id="3.30.560.10">
    <property type="entry name" value="Glucose Oxidase, domain 3"/>
    <property type="match status" value="1"/>
</dbReference>
<protein>
    <recommendedName>
        <fullName evidence="5">pyranose dehydrogenase (acceptor)</fullName>
        <ecNumber evidence="5">1.1.99.29</ecNumber>
    </recommendedName>
</protein>
<evidence type="ECO:0000256" key="4">
    <source>
        <dbReference type="ARBA" id="ARBA00011245"/>
    </source>
</evidence>
<evidence type="ECO:0000256" key="5">
    <source>
        <dbReference type="ARBA" id="ARBA00013177"/>
    </source>
</evidence>
<evidence type="ECO:0000256" key="17">
    <source>
        <dbReference type="SAM" id="SignalP"/>
    </source>
</evidence>
<comment type="similarity">
    <text evidence="3">Belongs to the GMC oxidoreductase family.</text>
</comment>
<evidence type="ECO:0000256" key="11">
    <source>
        <dbReference type="ARBA" id="ARBA00034010"/>
    </source>
</evidence>
<evidence type="ECO:0000259" key="19">
    <source>
        <dbReference type="Pfam" id="PF05199"/>
    </source>
</evidence>
<dbReference type="AlphaFoldDB" id="A0A5C3KBR5"/>
<feature type="domain" description="Glucose-methanol-choline oxidoreductase C-terminal" evidence="19">
    <location>
        <begin position="439"/>
        <end position="573"/>
    </location>
</feature>
<keyword evidence="6" id="KW-0964">Secreted</keyword>
<dbReference type="InterPro" id="IPR000172">
    <property type="entry name" value="GMC_OxRdtase_N"/>
</dbReference>
<evidence type="ECO:0000313" key="21">
    <source>
        <dbReference type="Proteomes" id="UP000307440"/>
    </source>
</evidence>
<dbReference type="SUPFAM" id="SSF51905">
    <property type="entry name" value="FAD/NAD(P)-binding domain"/>
    <property type="match status" value="1"/>
</dbReference>
<accession>A0A5C3KBR5</accession>
<evidence type="ECO:0000313" key="20">
    <source>
        <dbReference type="EMBL" id="TFK17364.1"/>
    </source>
</evidence>
<dbReference type="GO" id="GO:0050660">
    <property type="term" value="F:flavin adenine dinucleotide binding"/>
    <property type="evidence" value="ECO:0007669"/>
    <property type="project" value="InterPro"/>
</dbReference>
<evidence type="ECO:0000256" key="7">
    <source>
        <dbReference type="ARBA" id="ARBA00022630"/>
    </source>
</evidence>
<evidence type="ECO:0000256" key="15">
    <source>
        <dbReference type="PIRSR" id="PIRSR000137-1"/>
    </source>
</evidence>
<evidence type="ECO:0000256" key="13">
    <source>
        <dbReference type="ARBA" id="ARBA00034050"/>
    </source>
</evidence>
<comment type="catalytic activity">
    <reaction evidence="12">
        <text>pyranose + acceptor = pyranos-3-ulose + reduced acceptor.</text>
        <dbReference type="EC" id="1.1.99.29"/>
    </reaction>
</comment>
<dbReference type="Proteomes" id="UP000307440">
    <property type="component" value="Unassembled WGS sequence"/>
</dbReference>
<dbReference type="InterPro" id="IPR036188">
    <property type="entry name" value="FAD/NAD-bd_sf"/>
</dbReference>
<dbReference type="GO" id="GO:0005576">
    <property type="term" value="C:extracellular region"/>
    <property type="evidence" value="ECO:0007669"/>
    <property type="project" value="UniProtKB-SubCell"/>
</dbReference>
<feature type="domain" description="Glucose-methanol-choline oxidoreductase N-terminal" evidence="18">
    <location>
        <begin position="35"/>
        <end position="344"/>
    </location>
</feature>
<evidence type="ECO:0000256" key="6">
    <source>
        <dbReference type="ARBA" id="ARBA00022525"/>
    </source>
</evidence>
<name>A0A5C3KBR5_COPMA</name>
<evidence type="ECO:0000256" key="10">
    <source>
        <dbReference type="ARBA" id="ARBA00033986"/>
    </source>
</evidence>
<dbReference type="PIRSF" id="PIRSF000137">
    <property type="entry name" value="Alcohol_oxidase"/>
    <property type="match status" value="1"/>
</dbReference>
<feature type="chain" id="PRO_5023100728" description="pyranose dehydrogenase (acceptor)" evidence="17">
    <location>
        <begin position="20"/>
        <end position="585"/>
    </location>
</feature>
<comment type="catalytic activity">
    <reaction evidence="14">
        <text>a pyranoside + acceptor = a pyranosid-3,4-diulose + reduced acceptor.</text>
        <dbReference type="EC" id="1.1.99.29"/>
    </reaction>
</comment>
<dbReference type="STRING" id="230819.A0A5C3KBR5"/>
<evidence type="ECO:0000256" key="2">
    <source>
        <dbReference type="ARBA" id="ARBA00004613"/>
    </source>
</evidence>
<feature type="binding site" evidence="16">
    <location>
        <position position="112"/>
    </location>
    <ligand>
        <name>FAD</name>
        <dbReference type="ChEBI" id="CHEBI:57692"/>
    </ligand>
</feature>
<comment type="catalytic activity">
    <reaction evidence="13">
        <text>a pyranoside + acceptor = a pyranosid-3-ulose + reduced acceptor.</text>
        <dbReference type="EC" id="1.1.99.29"/>
    </reaction>
</comment>
<evidence type="ECO:0000256" key="9">
    <source>
        <dbReference type="ARBA" id="ARBA00024699"/>
    </source>
</evidence>
<comment type="cofactor">
    <cofactor evidence="1 16">
        <name>FAD</name>
        <dbReference type="ChEBI" id="CHEBI:57692"/>
    </cofactor>
</comment>
<feature type="binding site" evidence="16">
    <location>
        <position position="263"/>
    </location>
    <ligand>
        <name>FAD</name>
        <dbReference type="ChEBI" id="CHEBI:57692"/>
    </ligand>
</feature>
<dbReference type="PANTHER" id="PTHR11552">
    <property type="entry name" value="GLUCOSE-METHANOL-CHOLINE GMC OXIDOREDUCTASE"/>
    <property type="match status" value="1"/>
</dbReference>
<feature type="binding site" evidence="16">
    <location>
        <begin position="120"/>
        <end position="123"/>
    </location>
    <ligand>
        <name>FAD</name>
        <dbReference type="ChEBI" id="CHEBI:57692"/>
    </ligand>
</feature>
<organism evidence="20 21">
    <name type="scientific">Coprinopsis marcescibilis</name>
    <name type="common">Agaric fungus</name>
    <name type="synonym">Psathyrella marcescibilis</name>
    <dbReference type="NCBI Taxonomy" id="230819"/>
    <lineage>
        <taxon>Eukaryota</taxon>
        <taxon>Fungi</taxon>
        <taxon>Dikarya</taxon>
        <taxon>Basidiomycota</taxon>
        <taxon>Agaricomycotina</taxon>
        <taxon>Agaricomycetes</taxon>
        <taxon>Agaricomycetidae</taxon>
        <taxon>Agaricales</taxon>
        <taxon>Agaricineae</taxon>
        <taxon>Psathyrellaceae</taxon>
        <taxon>Coprinopsis</taxon>
    </lineage>
</organism>
<feature type="active site" description="Proton acceptor" evidence="15">
    <location>
        <position position="564"/>
    </location>
</feature>
<dbReference type="Gene3D" id="3.50.50.60">
    <property type="entry name" value="FAD/NAD(P)-binding domain"/>
    <property type="match status" value="1"/>
</dbReference>
<proteinExistence type="inferred from homology"/>
<evidence type="ECO:0000259" key="18">
    <source>
        <dbReference type="Pfam" id="PF00732"/>
    </source>
</evidence>
<dbReference type="PANTHER" id="PTHR11552:SF147">
    <property type="entry name" value="CHOLINE DEHYDROGENASE, MITOCHONDRIAL"/>
    <property type="match status" value="1"/>
</dbReference>
<evidence type="ECO:0000256" key="16">
    <source>
        <dbReference type="PIRSR" id="PIRSR000137-2"/>
    </source>
</evidence>
<evidence type="ECO:0000256" key="8">
    <source>
        <dbReference type="ARBA" id="ARBA00022827"/>
    </source>
</evidence>
<dbReference type="EMBL" id="ML210521">
    <property type="protein sequence ID" value="TFK17364.1"/>
    <property type="molecule type" value="Genomic_DNA"/>
</dbReference>
<feature type="active site" description="Proton donor" evidence="15">
    <location>
        <position position="520"/>
    </location>
</feature>
<feature type="signal peptide" evidence="17">
    <location>
        <begin position="1"/>
        <end position="19"/>
    </location>
</feature>
<gene>
    <name evidence="20" type="ORF">FA15DRAFT_676115</name>
</gene>
<keyword evidence="17" id="KW-0732">Signal</keyword>
<evidence type="ECO:0000256" key="1">
    <source>
        <dbReference type="ARBA" id="ARBA00001974"/>
    </source>
</evidence>
<dbReference type="Pfam" id="PF05199">
    <property type="entry name" value="GMC_oxred_C"/>
    <property type="match status" value="1"/>
</dbReference>
<dbReference type="EC" id="1.1.99.29" evidence="5"/>
<dbReference type="InterPro" id="IPR012132">
    <property type="entry name" value="GMC_OxRdtase"/>
</dbReference>
<dbReference type="Pfam" id="PF00732">
    <property type="entry name" value="GMC_oxred_N"/>
    <property type="match status" value="1"/>
</dbReference>
<dbReference type="GO" id="GO:0033718">
    <property type="term" value="F:pyranose dehydrogenase (acceptor) activity"/>
    <property type="evidence" value="ECO:0007669"/>
    <property type="project" value="UniProtKB-EC"/>
</dbReference>
<comment type="function">
    <text evidence="9">Catalyzes the single-oxidation or sequential double oxidation reaction of carbohydrates primarily at carbon-2 and/or carbon-3 with the concomitant reduction of the flavin. The enzyme exhibits a broad sugar substrate specificity, oxidizing different aldopyranoses to the corresponding C-1, C-2, C-3 or C-1,2, C-2,3 and C-3,4 (di)dehydro sugars with substrate-specific regioselectivity. Accepts only a narrow range of electron acceptors such as substituted benzoquinones and complexed metal ions and reacts extremely slowly with O(2) as acceptor. May play a role in the natural recycling of plant matter by oxidizing all major monosaccharides in lignocellulose and by reducing quinone compounds or reactive radical species generated during lignin depolymerization.</text>
</comment>
<comment type="catalytic activity">
    <reaction evidence="10">
        <text>pyranose + acceptor = pyranos-2-ulose + reduced acceptor.</text>
        <dbReference type="EC" id="1.1.99.29"/>
    </reaction>
</comment>
<reference evidence="20 21" key="1">
    <citation type="journal article" date="2019" name="Nat. Ecol. Evol.">
        <title>Megaphylogeny resolves global patterns of mushroom evolution.</title>
        <authorList>
            <person name="Varga T."/>
            <person name="Krizsan K."/>
            <person name="Foldi C."/>
            <person name="Dima B."/>
            <person name="Sanchez-Garcia M."/>
            <person name="Sanchez-Ramirez S."/>
            <person name="Szollosi G.J."/>
            <person name="Szarkandi J.G."/>
            <person name="Papp V."/>
            <person name="Albert L."/>
            <person name="Andreopoulos W."/>
            <person name="Angelini C."/>
            <person name="Antonin V."/>
            <person name="Barry K.W."/>
            <person name="Bougher N.L."/>
            <person name="Buchanan P."/>
            <person name="Buyck B."/>
            <person name="Bense V."/>
            <person name="Catcheside P."/>
            <person name="Chovatia M."/>
            <person name="Cooper J."/>
            <person name="Damon W."/>
            <person name="Desjardin D."/>
            <person name="Finy P."/>
            <person name="Geml J."/>
            <person name="Haridas S."/>
            <person name="Hughes K."/>
            <person name="Justo A."/>
            <person name="Karasinski D."/>
            <person name="Kautmanova I."/>
            <person name="Kiss B."/>
            <person name="Kocsube S."/>
            <person name="Kotiranta H."/>
            <person name="LaButti K.M."/>
            <person name="Lechner B.E."/>
            <person name="Liimatainen K."/>
            <person name="Lipzen A."/>
            <person name="Lukacs Z."/>
            <person name="Mihaltcheva S."/>
            <person name="Morgado L.N."/>
            <person name="Niskanen T."/>
            <person name="Noordeloos M.E."/>
            <person name="Ohm R.A."/>
            <person name="Ortiz-Santana B."/>
            <person name="Ovrebo C."/>
            <person name="Racz N."/>
            <person name="Riley R."/>
            <person name="Savchenko A."/>
            <person name="Shiryaev A."/>
            <person name="Soop K."/>
            <person name="Spirin V."/>
            <person name="Szebenyi C."/>
            <person name="Tomsovsky M."/>
            <person name="Tulloss R.E."/>
            <person name="Uehling J."/>
            <person name="Grigoriev I.V."/>
            <person name="Vagvolgyi C."/>
            <person name="Papp T."/>
            <person name="Martin F.M."/>
            <person name="Miettinen O."/>
            <person name="Hibbett D.S."/>
            <person name="Nagy L.G."/>
        </authorList>
    </citation>
    <scope>NUCLEOTIDE SEQUENCE [LARGE SCALE GENOMIC DNA]</scope>
    <source>
        <strain evidence="20 21">CBS 121175</strain>
    </source>
</reference>
<keyword evidence="21" id="KW-1185">Reference proteome</keyword>
<evidence type="ECO:0000256" key="12">
    <source>
        <dbReference type="ARBA" id="ARBA00034029"/>
    </source>
</evidence>
<dbReference type="SUPFAM" id="SSF54373">
    <property type="entry name" value="FAD-linked reductases, C-terminal domain"/>
    <property type="match status" value="1"/>
</dbReference>